<dbReference type="GO" id="GO:0019905">
    <property type="term" value="F:syntaxin binding"/>
    <property type="evidence" value="ECO:0007669"/>
    <property type="project" value="UniProtKB-ARBA"/>
</dbReference>
<dbReference type="FunFam" id="3.90.830.10:FF:000001">
    <property type="entry name" value="syntaxin-binding protein 1 isoform X2"/>
    <property type="match status" value="1"/>
</dbReference>
<proteinExistence type="inferred from homology"/>
<keyword evidence="2" id="KW-0813">Transport</keyword>
<name>A0A8K0ACK3_BRALA</name>
<dbReference type="GO" id="GO:0015031">
    <property type="term" value="P:protein transport"/>
    <property type="evidence" value="ECO:0007669"/>
    <property type="project" value="UniProtKB-KW"/>
</dbReference>
<evidence type="ECO:0000256" key="3">
    <source>
        <dbReference type="ARBA" id="ARBA00022927"/>
    </source>
</evidence>
<sequence>MALKAVVGDRIMNDVIKPLRKKGEWKVLVVDKLSMRMVSACCSMTDITSEGITMVEDLEKRRQPIPNMDAIYLITPTEESVNLLMRDFGTAHNTMYRAAHVFFTEACPEELFNELCKSTAAKFLRTLKEINIAFLPYEEQVYSLDTRDGASEFYNPRPSPNRMARLERVAEQIATLCATLGEYPAIRYRIDYDKLPELSQLIQQKLDAYKADDPTMGDGPEKARSQLLILDRGFDPVSPLLHELTYQAMCYDLVPIENDVYRFEAKGGPQGEMVEKDALLDENDDLWVEFRHQHIAVVSSQVTKKLKDFALEKRVKGGDKTSMKDLSQMLKRMPQYQKELRNYSLHLALAEDCMKSYSGNVEKLCRVEQDLAMGTDAEGEKIRDHMRNIVPILLDQNISTYDKIRVILLYIIGKNGISEENFNKLIQHAQIPEDEKHIIINMQYMGLSILQDTGRRKGKVERKDRITQQTYQLSRWTPVIKDIMEDAIDDKLDQKYFPFLTGRSTTAGFASSGARSARYGHWHKDKGPADRSVPRLIIFIMGGTTYSEMRCAYEVTKETGQKWDVIIGSTHLLTPEGFLNDLADLVPQDGPQDGQDRMD</sequence>
<dbReference type="InterPro" id="IPR043154">
    <property type="entry name" value="Sec-1-like_dom1"/>
</dbReference>
<dbReference type="EMBL" id="OV696693">
    <property type="protein sequence ID" value="CAH1272822.1"/>
    <property type="molecule type" value="Genomic_DNA"/>
</dbReference>
<reference evidence="4" key="1">
    <citation type="submission" date="2022-01" db="EMBL/GenBank/DDBJ databases">
        <authorList>
            <person name="Braso-Vives M."/>
        </authorList>
    </citation>
    <scope>NUCLEOTIDE SEQUENCE</scope>
</reference>
<evidence type="ECO:0000313" key="5">
    <source>
        <dbReference type="Proteomes" id="UP000838412"/>
    </source>
</evidence>
<dbReference type="PIRSF" id="PIRSF005715">
    <property type="entry name" value="VPS45_Sec1"/>
    <property type="match status" value="1"/>
</dbReference>
<dbReference type="Proteomes" id="UP000838412">
    <property type="component" value="Chromosome 8"/>
</dbReference>
<dbReference type="Gene3D" id="3.40.50.2060">
    <property type="match status" value="1"/>
</dbReference>
<accession>A0A8K0ACK3</accession>
<gene>
    <name evidence="4" type="primary">STXBP1</name>
    <name evidence="4" type="ORF">BLAG_LOCUS24360</name>
</gene>
<dbReference type="SUPFAM" id="SSF56815">
    <property type="entry name" value="Sec1/munc18-like (SM) proteins"/>
    <property type="match status" value="1"/>
</dbReference>
<dbReference type="PANTHER" id="PTHR11679">
    <property type="entry name" value="VESICLE PROTEIN SORTING-ASSOCIATED"/>
    <property type="match status" value="1"/>
</dbReference>
<dbReference type="InterPro" id="IPR027482">
    <property type="entry name" value="Sec1-like_dom2"/>
</dbReference>
<evidence type="ECO:0000313" key="4">
    <source>
        <dbReference type="EMBL" id="CAH1272822.1"/>
    </source>
</evidence>
<evidence type="ECO:0000256" key="2">
    <source>
        <dbReference type="ARBA" id="ARBA00022448"/>
    </source>
</evidence>
<dbReference type="Gene3D" id="1.25.40.60">
    <property type="match status" value="1"/>
</dbReference>
<dbReference type="InterPro" id="IPR043127">
    <property type="entry name" value="Sec-1-like_dom3a"/>
</dbReference>
<dbReference type="FunFam" id="3.40.50.2060:FF:000001">
    <property type="entry name" value="syntaxin-binding protein 1 isoform X2"/>
    <property type="match status" value="1"/>
</dbReference>
<dbReference type="Pfam" id="PF00995">
    <property type="entry name" value="Sec1"/>
    <property type="match status" value="1"/>
</dbReference>
<dbReference type="InterPro" id="IPR001619">
    <property type="entry name" value="Sec1-like"/>
</dbReference>
<dbReference type="InterPro" id="IPR036045">
    <property type="entry name" value="Sec1-like_sf"/>
</dbReference>
<dbReference type="GO" id="GO:0016192">
    <property type="term" value="P:vesicle-mediated transport"/>
    <property type="evidence" value="ECO:0007669"/>
    <property type="project" value="InterPro"/>
</dbReference>
<dbReference type="Gene3D" id="3.90.830.10">
    <property type="entry name" value="Syntaxin Binding Protein 1, Chain A, domain 2"/>
    <property type="match status" value="1"/>
</dbReference>
<dbReference type="Gene3D" id="3.40.50.1910">
    <property type="match status" value="1"/>
</dbReference>
<keyword evidence="5" id="KW-1185">Reference proteome</keyword>
<organism evidence="4 5">
    <name type="scientific">Branchiostoma lanceolatum</name>
    <name type="common">Common lancelet</name>
    <name type="synonym">Amphioxus lanceolatum</name>
    <dbReference type="NCBI Taxonomy" id="7740"/>
    <lineage>
        <taxon>Eukaryota</taxon>
        <taxon>Metazoa</taxon>
        <taxon>Chordata</taxon>
        <taxon>Cephalochordata</taxon>
        <taxon>Leptocardii</taxon>
        <taxon>Amphioxiformes</taxon>
        <taxon>Branchiostomatidae</taxon>
        <taxon>Branchiostoma</taxon>
    </lineage>
</organism>
<protein>
    <submittedName>
        <fullName evidence="4">STXBP1 protein</fullName>
    </submittedName>
</protein>
<evidence type="ECO:0000256" key="1">
    <source>
        <dbReference type="ARBA" id="ARBA00009884"/>
    </source>
</evidence>
<comment type="similarity">
    <text evidence="1">Belongs to the STXBP/unc-18/SEC1 family.</text>
</comment>
<keyword evidence="3" id="KW-0653">Protein transport</keyword>
<dbReference type="AlphaFoldDB" id="A0A8K0ACK3"/>
<dbReference type="OrthoDB" id="2228at2759"/>